<evidence type="ECO:0000259" key="1">
    <source>
        <dbReference type="PROSITE" id="PS50943"/>
    </source>
</evidence>
<gene>
    <name evidence="2" type="ORF">J21TS7_62700</name>
</gene>
<evidence type="ECO:0000313" key="3">
    <source>
        <dbReference type="Proteomes" id="UP000676601"/>
    </source>
</evidence>
<protein>
    <recommendedName>
        <fullName evidence="1">HTH cro/C1-type domain-containing protein</fullName>
    </recommendedName>
</protein>
<dbReference type="InterPro" id="IPR010982">
    <property type="entry name" value="Lambda_DNA-bd_dom_sf"/>
</dbReference>
<dbReference type="Pfam" id="PF13560">
    <property type="entry name" value="HTH_31"/>
    <property type="match status" value="1"/>
</dbReference>
<comment type="caution">
    <text evidence="2">The sequence shown here is derived from an EMBL/GenBank/DDBJ whole genome shotgun (WGS) entry which is preliminary data.</text>
</comment>
<sequence>MALRLGKCLLRSRRRAAGLTQVELSERLYDELGLDVSPTTISHYETGRRTMSSPVVMRGICIILRCNEADLYEFLR</sequence>
<name>A0ABQ4LN50_9BACL</name>
<dbReference type="Gene3D" id="1.10.260.40">
    <property type="entry name" value="lambda repressor-like DNA-binding domains"/>
    <property type="match status" value="1"/>
</dbReference>
<proteinExistence type="predicted"/>
<evidence type="ECO:0000313" key="2">
    <source>
        <dbReference type="EMBL" id="GIO57952.1"/>
    </source>
</evidence>
<accession>A0ABQ4LN50</accession>
<dbReference type="SMART" id="SM00530">
    <property type="entry name" value="HTH_XRE"/>
    <property type="match status" value="1"/>
</dbReference>
<dbReference type="InterPro" id="IPR001387">
    <property type="entry name" value="Cro/C1-type_HTH"/>
</dbReference>
<dbReference type="PROSITE" id="PS50943">
    <property type="entry name" value="HTH_CROC1"/>
    <property type="match status" value="1"/>
</dbReference>
<organism evidence="2 3">
    <name type="scientific">Paenibacillus cineris</name>
    <dbReference type="NCBI Taxonomy" id="237530"/>
    <lineage>
        <taxon>Bacteria</taxon>
        <taxon>Bacillati</taxon>
        <taxon>Bacillota</taxon>
        <taxon>Bacilli</taxon>
        <taxon>Bacillales</taxon>
        <taxon>Paenibacillaceae</taxon>
        <taxon>Paenibacillus</taxon>
    </lineage>
</organism>
<dbReference type="CDD" id="cd00093">
    <property type="entry name" value="HTH_XRE"/>
    <property type="match status" value="1"/>
</dbReference>
<feature type="domain" description="HTH cro/C1-type" evidence="1">
    <location>
        <begin position="10"/>
        <end position="71"/>
    </location>
</feature>
<dbReference type="EMBL" id="BORU01000005">
    <property type="protein sequence ID" value="GIO57952.1"/>
    <property type="molecule type" value="Genomic_DNA"/>
</dbReference>
<reference evidence="2 3" key="1">
    <citation type="submission" date="2021-03" db="EMBL/GenBank/DDBJ databases">
        <title>Antimicrobial resistance genes in bacteria isolated from Japanese honey, and their potential for conferring macrolide and lincosamide resistance in the American foulbrood pathogen Paenibacillus larvae.</title>
        <authorList>
            <person name="Okamoto M."/>
            <person name="Kumagai M."/>
            <person name="Kanamori H."/>
            <person name="Takamatsu D."/>
        </authorList>
    </citation>
    <scope>NUCLEOTIDE SEQUENCE [LARGE SCALE GENOMIC DNA]</scope>
    <source>
        <strain evidence="2 3">J21TS7</strain>
    </source>
</reference>
<dbReference type="Proteomes" id="UP000676601">
    <property type="component" value="Unassembled WGS sequence"/>
</dbReference>
<dbReference type="RefSeq" id="WP_212985972.1">
    <property type="nucleotide sequence ID" value="NZ_BORU01000005.1"/>
</dbReference>
<keyword evidence="3" id="KW-1185">Reference proteome</keyword>
<dbReference type="SUPFAM" id="SSF47413">
    <property type="entry name" value="lambda repressor-like DNA-binding domains"/>
    <property type="match status" value="1"/>
</dbReference>